<accession>A0A1C0AB68</accession>
<keyword evidence="1" id="KW-0812">Transmembrane</keyword>
<feature type="transmembrane region" description="Helical" evidence="1">
    <location>
        <begin position="42"/>
        <end position="70"/>
    </location>
</feature>
<keyword evidence="1" id="KW-0472">Membrane</keyword>
<dbReference type="Proteomes" id="UP000093514">
    <property type="component" value="Unassembled WGS sequence"/>
</dbReference>
<reference evidence="3" key="1">
    <citation type="submission" date="2016-07" db="EMBL/GenBank/DDBJ databases">
        <authorList>
            <person name="Florea S."/>
            <person name="Webb J.S."/>
            <person name="Jaromczyk J."/>
            <person name="Schardl C.L."/>
        </authorList>
    </citation>
    <scope>NUCLEOTIDE SEQUENCE [LARGE SCALE GENOMIC DNA]</scope>
    <source>
        <strain evidence="3">Z6</strain>
    </source>
</reference>
<reference evidence="2 3" key="2">
    <citation type="submission" date="2016-08" db="EMBL/GenBank/DDBJ databases">
        <title>Orenia metallireducens sp. nov. strain Z6, a Novel Metal-reducing Firmicute from the Deep Subsurface.</title>
        <authorList>
            <person name="Maxim B.I."/>
            <person name="Kenneth K."/>
            <person name="Flynn T.M."/>
            <person name="Oloughlin E.J."/>
            <person name="Locke R.A."/>
            <person name="Weber J.R."/>
            <person name="Egan S.M."/>
            <person name="Mackie R.I."/>
            <person name="Cann I.K."/>
        </authorList>
    </citation>
    <scope>NUCLEOTIDE SEQUENCE [LARGE SCALE GENOMIC DNA]</scope>
    <source>
        <strain evidence="2 3">Z6</strain>
    </source>
</reference>
<comment type="caution">
    <text evidence="2">The sequence shown here is derived from an EMBL/GenBank/DDBJ whole genome shotgun (WGS) entry which is preliminary data.</text>
</comment>
<evidence type="ECO:0000313" key="3">
    <source>
        <dbReference type="Proteomes" id="UP000093514"/>
    </source>
</evidence>
<dbReference type="EMBL" id="LWDV01000007">
    <property type="protein sequence ID" value="OCL27588.1"/>
    <property type="molecule type" value="Genomic_DNA"/>
</dbReference>
<sequence length="116" mass="13436">MKQNKSFKQFFKDYMQFTLESSKPRCPSCKSNNCNESNALKFIFTVLLTIIICFALLILNQTILLYLSLIGGTILVAKQRKTFVCNDCGYEWIPSIKDVKPLEESLSETFDRYKNN</sequence>
<gene>
    <name evidence="2" type="ORF">U472_03270</name>
</gene>
<organism evidence="2 3">
    <name type="scientific">Orenia metallireducens</name>
    <dbReference type="NCBI Taxonomy" id="1413210"/>
    <lineage>
        <taxon>Bacteria</taxon>
        <taxon>Bacillati</taxon>
        <taxon>Bacillota</taxon>
        <taxon>Clostridia</taxon>
        <taxon>Halanaerobiales</taxon>
        <taxon>Halobacteroidaceae</taxon>
        <taxon>Orenia</taxon>
    </lineage>
</organism>
<dbReference type="RefSeq" id="WP_068715480.1">
    <property type="nucleotide sequence ID" value="NZ_LWDV01000007.1"/>
</dbReference>
<keyword evidence="1" id="KW-1133">Transmembrane helix</keyword>
<evidence type="ECO:0000313" key="2">
    <source>
        <dbReference type="EMBL" id="OCL27588.1"/>
    </source>
</evidence>
<name>A0A1C0AB68_9FIRM</name>
<keyword evidence="3" id="KW-1185">Reference proteome</keyword>
<protein>
    <submittedName>
        <fullName evidence="2">Uncharacterized protein</fullName>
    </submittedName>
</protein>
<dbReference type="AlphaFoldDB" id="A0A1C0AB68"/>
<proteinExistence type="predicted"/>
<evidence type="ECO:0000256" key="1">
    <source>
        <dbReference type="SAM" id="Phobius"/>
    </source>
</evidence>